<organism evidence="2 3">
    <name type="scientific">Macaca mulatta</name>
    <name type="common">Rhesus macaque</name>
    <dbReference type="NCBI Taxonomy" id="9544"/>
    <lineage>
        <taxon>Eukaryota</taxon>
        <taxon>Metazoa</taxon>
        <taxon>Chordata</taxon>
        <taxon>Craniata</taxon>
        <taxon>Vertebrata</taxon>
        <taxon>Euteleostomi</taxon>
        <taxon>Mammalia</taxon>
        <taxon>Eutheria</taxon>
        <taxon>Euarchontoglires</taxon>
        <taxon>Primates</taxon>
        <taxon>Haplorrhini</taxon>
        <taxon>Catarrhini</taxon>
        <taxon>Cercopithecidae</taxon>
        <taxon>Cercopithecinae</taxon>
        <taxon>Macaca</taxon>
    </lineage>
</organism>
<dbReference type="AlphaFoldDB" id="A0A5F7ZSG4"/>
<accession>A0A5F7ZSG4</accession>
<dbReference type="Bgee" id="ENSMMUG00000050507">
    <property type="expression patterns" value="Expressed in spermatid"/>
</dbReference>
<reference evidence="2" key="4">
    <citation type="submission" date="2025-09" db="UniProtKB">
        <authorList>
            <consortium name="Ensembl"/>
        </authorList>
    </citation>
    <scope>IDENTIFICATION</scope>
    <source>
        <strain evidence="2">17573</strain>
    </source>
</reference>
<keyword evidence="1" id="KW-0812">Transmembrane</keyword>
<dbReference type="VEuPathDB" id="HostDB:ENSMMUG00000050507"/>
<dbReference type="Ensembl" id="ENSMMUT00000081677.1">
    <property type="protein sequence ID" value="ENSMMUP00000068091.1"/>
    <property type="gene ID" value="ENSMMUG00000050507.1"/>
</dbReference>
<reference evidence="2" key="2">
    <citation type="submission" date="2019-01" db="EMBL/GenBank/DDBJ databases">
        <authorList>
            <person name="Graves T."/>
            <person name="Eichler E.E."/>
            <person name="Wilson R.K."/>
        </authorList>
    </citation>
    <scope>NUCLEOTIDE SEQUENCE [LARGE SCALE GENOMIC DNA]</scope>
    <source>
        <strain evidence="2">17573</strain>
    </source>
</reference>
<evidence type="ECO:0000313" key="3">
    <source>
        <dbReference type="Proteomes" id="UP000006718"/>
    </source>
</evidence>
<protein>
    <submittedName>
        <fullName evidence="2">Uncharacterized protein</fullName>
    </submittedName>
</protein>
<dbReference type="OMA" id="GWSAVQC"/>
<name>A0A5F7ZSG4_MACMU</name>
<reference evidence="3" key="1">
    <citation type="journal article" date="2007" name="Science">
        <title>Evolutionary and biomedical insights from the rhesus macaque genome.</title>
        <authorList>
            <person name="Gibbs R.A."/>
            <person name="Rogers J."/>
            <person name="Katze M.G."/>
            <person name="Bumgarner R."/>
            <person name="Weinstock G.M."/>
            <person name="Mardis E.R."/>
            <person name="Remington K.A."/>
            <person name="Strausberg R.L."/>
            <person name="Venter J.C."/>
            <person name="Wilson R.K."/>
            <person name="Batzer M.A."/>
            <person name="Bustamante C.D."/>
            <person name="Eichler E.E."/>
            <person name="Hahn M.W."/>
            <person name="Hardison R.C."/>
            <person name="Makova K.D."/>
            <person name="Miller W."/>
            <person name="Milosavljevic A."/>
            <person name="Palermo R.E."/>
            <person name="Siepel A."/>
            <person name="Sikela J.M."/>
            <person name="Attaway T."/>
            <person name="Bell S."/>
            <person name="Bernard K.E."/>
            <person name="Buhay C.J."/>
            <person name="Chandrabose M.N."/>
            <person name="Dao M."/>
            <person name="Davis C."/>
            <person name="Delehaunty K.D."/>
            <person name="Ding Y."/>
            <person name="Dinh H.H."/>
            <person name="Dugan-Rocha S."/>
            <person name="Fulton L.A."/>
            <person name="Gabisi R.A."/>
            <person name="Garner T.T."/>
            <person name="Godfrey J."/>
            <person name="Hawes A.C."/>
            <person name="Hernandez J."/>
            <person name="Hines S."/>
            <person name="Holder M."/>
            <person name="Hume J."/>
            <person name="Jhangiani S.N."/>
            <person name="Joshi V."/>
            <person name="Khan Z.M."/>
            <person name="Kirkness E.F."/>
            <person name="Cree A."/>
            <person name="Fowler R.G."/>
            <person name="Lee S."/>
            <person name="Lewis L.R."/>
            <person name="Li Z."/>
            <person name="Liu Y.-S."/>
            <person name="Moore S.M."/>
            <person name="Muzny D."/>
            <person name="Nazareth L.V."/>
            <person name="Ngo D.N."/>
            <person name="Okwuonu G.O."/>
            <person name="Pai G."/>
            <person name="Parker D."/>
            <person name="Paul H.A."/>
            <person name="Pfannkoch C."/>
            <person name="Pohl C.S."/>
            <person name="Rogers Y.-H.C."/>
            <person name="Ruiz S.J."/>
            <person name="Sabo A."/>
            <person name="Santibanez J."/>
            <person name="Schneider B.W."/>
            <person name="Smith S.M."/>
            <person name="Sodergren E."/>
            <person name="Svatek A.F."/>
            <person name="Utterback T.R."/>
            <person name="Vattathil S."/>
            <person name="Warren W."/>
            <person name="White C.S."/>
            <person name="Chinwalla A.T."/>
            <person name="Feng Y."/>
            <person name="Halpern A.L."/>
            <person name="Hillier L.W."/>
            <person name="Huang X."/>
            <person name="Minx P."/>
            <person name="Nelson J.O."/>
            <person name="Pepin K.H."/>
            <person name="Qin X."/>
            <person name="Sutton G.G."/>
            <person name="Venter E."/>
            <person name="Walenz B.P."/>
            <person name="Wallis J.W."/>
            <person name="Worley K.C."/>
            <person name="Yang S.-P."/>
            <person name="Jones S.M."/>
            <person name="Marra M.A."/>
            <person name="Rocchi M."/>
            <person name="Schein J.E."/>
            <person name="Baertsch R."/>
            <person name="Clarke L."/>
            <person name="Csuros M."/>
            <person name="Glasscock J."/>
            <person name="Harris R.A."/>
            <person name="Havlak P."/>
            <person name="Jackson A.R."/>
            <person name="Jiang H."/>
            <person name="Liu Y."/>
            <person name="Messina D.N."/>
            <person name="Shen Y."/>
            <person name="Song H.X.-Z."/>
            <person name="Wylie T."/>
            <person name="Zhang L."/>
            <person name="Birney E."/>
            <person name="Han K."/>
            <person name="Konkel M.K."/>
            <person name="Lee J."/>
            <person name="Smit A.F.A."/>
            <person name="Ullmer B."/>
            <person name="Wang H."/>
            <person name="Xing J."/>
            <person name="Burhans R."/>
            <person name="Cheng Z."/>
            <person name="Karro J.E."/>
            <person name="Ma J."/>
            <person name="Raney B."/>
            <person name="She X."/>
            <person name="Cox M.J."/>
            <person name="Demuth J.P."/>
            <person name="Dumas L.J."/>
            <person name="Han S.-G."/>
            <person name="Hopkins J."/>
            <person name="Karimpour-Fard A."/>
            <person name="Kim Y.H."/>
            <person name="Pollack J.R."/>
            <person name="Vinar T."/>
            <person name="Addo-Quaye C."/>
            <person name="Degenhardt J."/>
            <person name="Denby A."/>
            <person name="Hubisz M.J."/>
            <person name="Indap A."/>
            <person name="Kosiol C."/>
            <person name="Lahn B.T."/>
            <person name="Lawson H.A."/>
            <person name="Marklein A."/>
            <person name="Nielsen R."/>
            <person name="Vallender E.J."/>
            <person name="Clark A.G."/>
            <person name="Ferguson B."/>
            <person name="Hernandez R.D."/>
            <person name="Hirani K."/>
            <person name="Kehrer-Sawatzki H."/>
            <person name="Kolb J."/>
            <person name="Patil S."/>
            <person name="Pu L.-L."/>
            <person name="Ren Y."/>
            <person name="Smith D.G."/>
            <person name="Wheeler D.A."/>
            <person name="Schenck I."/>
            <person name="Ball E.V."/>
            <person name="Chen R."/>
            <person name="Cooper D.N."/>
            <person name="Giardine B."/>
            <person name="Hsu F."/>
            <person name="Kent W.J."/>
            <person name="Lesk A."/>
            <person name="Nelson D.L."/>
            <person name="O'brien W.E."/>
            <person name="Pruefer K."/>
            <person name="Stenson P.D."/>
            <person name="Wallace J.C."/>
            <person name="Ke H."/>
            <person name="Liu X.-M."/>
            <person name="Wang P."/>
            <person name="Xiang A.P."/>
            <person name="Yang F."/>
            <person name="Barber G.P."/>
            <person name="Haussler D."/>
            <person name="Karolchik D."/>
            <person name="Kern A.D."/>
            <person name="Kuhn R.M."/>
            <person name="Smith K.E."/>
            <person name="Zwieg A.S."/>
        </authorList>
    </citation>
    <scope>NUCLEOTIDE SEQUENCE [LARGE SCALE GENOMIC DNA]</scope>
    <source>
        <strain evidence="3">17573</strain>
    </source>
</reference>
<evidence type="ECO:0000313" key="2">
    <source>
        <dbReference type="Ensembl" id="ENSMMUP00000068091.1"/>
    </source>
</evidence>
<sequence>MKTKFLLSFKNDPYFLFKFYTSLVHDGLEILCNLPPILLIALIAWFILSFFFFLDRVLLCHPGWSAVQCSAMQCSGVIMAHCNLQFLSSSYSPASATRVDGITDVHHHAQLIFVFLVEIEFHHVAQAGLKLLTSNDPSASASQSAGITDVSQRASLGLFLKGSGETQLHQHLPSPILSSTSFPSDSFLCKLLQRSPM</sequence>
<dbReference type="Proteomes" id="UP000006718">
    <property type="component" value="Chromosome 18"/>
</dbReference>
<dbReference type="GeneTree" id="ENSGT01120000271815"/>
<dbReference type="PANTHER" id="PTHR12138">
    <property type="entry name" value="PRIMATE-EXPANDED PROTEIN FAMILY"/>
    <property type="match status" value="1"/>
</dbReference>
<keyword evidence="1" id="KW-0472">Membrane</keyword>
<evidence type="ECO:0000256" key="1">
    <source>
        <dbReference type="SAM" id="Phobius"/>
    </source>
</evidence>
<dbReference type="PRINTS" id="PR02045">
    <property type="entry name" value="F138DOMAIN"/>
</dbReference>
<dbReference type="InParanoid" id="A0A5F7ZSG4"/>
<feature type="transmembrane region" description="Helical" evidence="1">
    <location>
        <begin position="34"/>
        <end position="54"/>
    </location>
</feature>
<reference evidence="2" key="3">
    <citation type="submission" date="2025-08" db="UniProtKB">
        <authorList>
            <consortium name="Ensembl"/>
        </authorList>
    </citation>
    <scope>IDENTIFICATION</scope>
    <source>
        <strain evidence="2">17573</strain>
    </source>
</reference>
<proteinExistence type="predicted"/>
<keyword evidence="1" id="KW-1133">Transmembrane helix</keyword>
<keyword evidence="3" id="KW-1185">Reference proteome</keyword>
<dbReference type="PANTHER" id="PTHR12138:SF161">
    <property type="entry name" value="SECRETED PROTEIN"/>
    <property type="match status" value="1"/>
</dbReference>